<dbReference type="InterPro" id="IPR023352">
    <property type="entry name" value="MAPEG-like_dom_sf"/>
</dbReference>
<evidence type="ECO:0000256" key="7">
    <source>
        <dbReference type="ARBA" id="ARBA00022692"/>
    </source>
</evidence>
<evidence type="ECO:0000256" key="3">
    <source>
        <dbReference type="ARBA" id="ARBA00004477"/>
    </source>
</evidence>
<dbReference type="OrthoDB" id="193139at2759"/>
<evidence type="ECO:0000256" key="14">
    <source>
        <dbReference type="ARBA" id="ARBA00038540"/>
    </source>
</evidence>
<evidence type="ECO:0000256" key="4">
    <source>
        <dbReference type="ARBA" id="ARBA00010459"/>
    </source>
</evidence>
<accession>A0A0N0U3L7</accession>
<keyword evidence="7 17" id="KW-0812">Transmembrane</keyword>
<keyword evidence="9" id="KW-0256">Endoplasmic reticulum</keyword>
<keyword evidence="6 18" id="KW-0808">Transferase</keyword>
<evidence type="ECO:0000256" key="2">
    <source>
        <dbReference type="ARBA" id="ARBA00004294"/>
    </source>
</evidence>
<dbReference type="InterPro" id="IPR040162">
    <property type="entry name" value="MGST1-like"/>
</dbReference>
<gene>
    <name evidence="18" type="ORF">WN51_04934</name>
</gene>
<evidence type="ECO:0000313" key="18">
    <source>
        <dbReference type="EMBL" id="KOX69652.1"/>
    </source>
</evidence>
<sequence>MPALNTPLVDPELFKTFAFWGSILAMKLLAMAPLTARYRFKNMVFSNIEDTKGLKGAKVSTNDAEVERVRRAHLNDLENILIWYIVTFAWLTTGPSVWLATNLIRSFVIARFGHTISYAILSKQPHRAIAFFVGFLITLYQAITTFLHYY</sequence>
<dbReference type="Pfam" id="PF01124">
    <property type="entry name" value="MAPEG"/>
    <property type="match status" value="1"/>
</dbReference>
<keyword evidence="8" id="KW-1000">Mitochondrion outer membrane</keyword>
<evidence type="ECO:0000256" key="6">
    <source>
        <dbReference type="ARBA" id="ARBA00022679"/>
    </source>
</evidence>
<evidence type="ECO:0000256" key="12">
    <source>
        <dbReference type="ARBA" id="ARBA00023128"/>
    </source>
</evidence>
<dbReference type="InterPro" id="IPR001129">
    <property type="entry name" value="Membr-assoc_MAPEG"/>
</dbReference>
<evidence type="ECO:0000256" key="15">
    <source>
        <dbReference type="ARBA" id="ARBA00039397"/>
    </source>
</evidence>
<feature type="transmembrane region" description="Helical" evidence="17">
    <location>
        <begin position="80"/>
        <end position="98"/>
    </location>
</feature>
<dbReference type="EMBL" id="KQ435883">
    <property type="protein sequence ID" value="KOX69652.1"/>
    <property type="molecule type" value="Genomic_DNA"/>
</dbReference>
<evidence type="ECO:0000256" key="10">
    <source>
        <dbReference type="ARBA" id="ARBA00022989"/>
    </source>
</evidence>
<evidence type="ECO:0000256" key="8">
    <source>
        <dbReference type="ARBA" id="ARBA00022787"/>
    </source>
</evidence>
<dbReference type="PANTHER" id="PTHR10689:SF6">
    <property type="entry name" value="MICROSOMAL GLUTATHIONE S-TRANSFERASE 1"/>
    <property type="match status" value="1"/>
</dbReference>
<evidence type="ECO:0000256" key="11">
    <source>
        <dbReference type="ARBA" id="ARBA00022990"/>
    </source>
</evidence>
<comment type="subcellular location">
    <subcellularLocation>
        <location evidence="3">Endoplasmic reticulum membrane</location>
        <topology evidence="3">Multi-pass membrane protein</topology>
    </subcellularLocation>
    <subcellularLocation>
        <location evidence="2">Mitochondrion outer membrane</location>
    </subcellularLocation>
</comment>
<comment type="function">
    <text evidence="1">Conjugation of reduced glutathione to a wide number of exogenous and endogenous hydrophobic electrophiles.</text>
</comment>
<name>A0A0N0U3L7_9HYME</name>
<feature type="transmembrane region" description="Helical" evidence="17">
    <location>
        <begin position="17"/>
        <end position="36"/>
    </location>
</feature>
<protein>
    <recommendedName>
        <fullName evidence="15">Microsomal glutathione S-transferase 1</fullName>
        <ecNumber evidence="5">2.5.1.18</ecNumber>
    </recommendedName>
</protein>
<evidence type="ECO:0000256" key="5">
    <source>
        <dbReference type="ARBA" id="ARBA00012452"/>
    </source>
</evidence>
<evidence type="ECO:0000256" key="9">
    <source>
        <dbReference type="ARBA" id="ARBA00022824"/>
    </source>
</evidence>
<keyword evidence="11" id="KW-0007">Acetylation</keyword>
<comment type="catalytic activity">
    <reaction evidence="16">
        <text>RX + glutathione = an S-substituted glutathione + a halide anion + H(+)</text>
        <dbReference type="Rhea" id="RHEA:16437"/>
        <dbReference type="ChEBI" id="CHEBI:15378"/>
        <dbReference type="ChEBI" id="CHEBI:16042"/>
        <dbReference type="ChEBI" id="CHEBI:17792"/>
        <dbReference type="ChEBI" id="CHEBI:57925"/>
        <dbReference type="ChEBI" id="CHEBI:90779"/>
        <dbReference type="EC" id="2.5.1.18"/>
    </reaction>
    <physiologicalReaction direction="left-to-right" evidence="16">
        <dbReference type="Rhea" id="RHEA:16438"/>
    </physiologicalReaction>
</comment>
<comment type="subunit">
    <text evidence="14">Homotrimer; The trimer binds only one molecule of glutathione.</text>
</comment>
<dbReference type="SUPFAM" id="SSF161084">
    <property type="entry name" value="MAPEG domain-like"/>
    <property type="match status" value="1"/>
</dbReference>
<dbReference type="GO" id="GO:0004364">
    <property type="term" value="F:glutathione transferase activity"/>
    <property type="evidence" value="ECO:0007669"/>
    <property type="project" value="UniProtKB-EC"/>
</dbReference>
<dbReference type="FunFam" id="1.20.120.550:FF:000002">
    <property type="entry name" value="Microsomal glutathione S-transferase 1"/>
    <property type="match status" value="1"/>
</dbReference>
<dbReference type="GO" id="GO:0005789">
    <property type="term" value="C:endoplasmic reticulum membrane"/>
    <property type="evidence" value="ECO:0007669"/>
    <property type="project" value="UniProtKB-SubCell"/>
</dbReference>
<evidence type="ECO:0000313" key="19">
    <source>
        <dbReference type="Proteomes" id="UP000053105"/>
    </source>
</evidence>
<proteinExistence type="inferred from homology"/>
<dbReference type="PANTHER" id="PTHR10689">
    <property type="entry name" value="MICROSOMAL GLUTATHIONE S-TRANSFERASE 1"/>
    <property type="match status" value="1"/>
</dbReference>
<evidence type="ECO:0000256" key="17">
    <source>
        <dbReference type="SAM" id="Phobius"/>
    </source>
</evidence>
<evidence type="ECO:0000256" key="16">
    <source>
        <dbReference type="ARBA" id="ARBA00049385"/>
    </source>
</evidence>
<keyword evidence="10 17" id="KW-1133">Transmembrane helix</keyword>
<dbReference type="Gene3D" id="1.20.120.550">
    <property type="entry name" value="Membrane associated eicosanoid/glutathione metabolism-like domain"/>
    <property type="match status" value="1"/>
</dbReference>
<keyword evidence="19" id="KW-1185">Reference proteome</keyword>
<evidence type="ECO:0000256" key="1">
    <source>
        <dbReference type="ARBA" id="ARBA00003701"/>
    </source>
</evidence>
<dbReference type="AlphaFoldDB" id="A0A0N0U3L7"/>
<keyword evidence="12" id="KW-0496">Mitochondrion</keyword>
<evidence type="ECO:0000256" key="13">
    <source>
        <dbReference type="ARBA" id="ARBA00023136"/>
    </source>
</evidence>
<comment type="similarity">
    <text evidence="4">Belongs to the MAPEG family.</text>
</comment>
<dbReference type="Proteomes" id="UP000053105">
    <property type="component" value="Unassembled WGS sequence"/>
</dbReference>
<dbReference type="EC" id="2.5.1.18" evidence="5"/>
<dbReference type="STRING" id="166423.A0A0N0U3L7"/>
<reference evidence="18 19" key="1">
    <citation type="submission" date="2015-07" db="EMBL/GenBank/DDBJ databases">
        <title>The genome of Melipona quadrifasciata.</title>
        <authorList>
            <person name="Pan H."/>
            <person name="Kapheim K."/>
        </authorList>
    </citation>
    <scope>NUCLEOTIDE SEQUENCE [LARGE SCALE GENOMIC DNA]</scope>
    <source>
        <strain evidence="18">0111107301</strain>
        <tissue evidence="18">Whole body</tissue>
    </source>
</reference>
<organism evidence="18 19">
    <name type="scientific">Melipona quadrifasciata</name>
    <dbReference type="NCBI Taxonomy" id="166423"/>
    <lineage>
        <taxon>Eukaryota</taxon>
        <taxon>Metazoa</taxon>
        <taxon>Ecdysozoa</taxon>
        <taxon>Arthropoda</taxon>
        <taxon>Hexapoda</taxon>
        <taxon>Insecta</taxon>
        <taxon>Pterygota</taxon>
        <taxon>Neoptera</taxon>
        <taxon>Endopterygota</taxon>
        <taxon>Hymenoptera</taxon>
        <taxon>Apocrita</taxon>
        <taxon>Aculeata</taxon>
        <taxon>Apoidea</taxon>
        <taxon>Anthophila</taxon>
        <taxon>Apidae</taxon>
        <taxon>Melipona</taxon>
    </lineage>
</organism>
<dbReference type="GO" id="GO:0005741">
    <property type="term" value="C:mitochondrial outer membrane"/>
    <property type="evidence" value="ECO:0007669"/>
    <property type="project" value="UniProtKB-SubCell"/>
</dbReference>
<keyword evidence="13 17" id="KW-0472">Membrane</keyword>
<feature type="transmembrane region" description="Helical" evidence="17">
    <location>
        <begin position="128"/>
        <end position="149"/>
    </location>
</feature>